<organism evidence="3 4">
    <name type="scientific">Corynebacterium glucuronolyticum ATCC 51866</name>
    <dbReference type="NCBI Taxonomy" id="548478"/>
    <lineage>
        <taxon>Bacteria</taxon>
        <taxon>Bacillati</taxon>
        <taxon>Actinomycetota</taxon>
        <taxon>Actinomycetes</taxon>
        <taxon>Mycobacteriales</taxon>
        <taxon>Corynebacteriaceae</taxon>
        <taxon>Corynebacterium</taxon>
    </lineage>
</organism>
<gene>
    <name evidence="3" type="ORF">HMPREF0293_2186</name>
</gene>
<sequence length="182" mass="20346">MLKKQVNLAKTPQYKWSITFFEELIHKRKVALRRGEELRTQNGYLLKPETVKKLCAGKIQVKDLTEDDFSLDINQKGVDMRIGLDIASLAQQGIVNQIVMITGDSDFVPAAKHARRMGIDFILDPMWANIAPSLSEHVDGVRSCVPKEPNAQNEPLFKSGGKSDEEKAGKEAIDLRNRESGA</sequence>
<accession>A0ABM9XMG9</accession>
<feature type="compositionally biased region" description="Basic and acidic residues" evidence="1">
    <location>
        <begin position="161"/>
        <end position="182"/>
    </location>
</feature>
<dbReference type="Proteomes" id="UP000006237">
    <property type="component" value="Unassembled WGS sequence"/>
</dbReference>
<keyword evidence="4" id="KW-1185">Reference proteome</keyword>
<feature type="region of interest" description="Disordered" evidence="1">
    <location>
        <begin position="145"/>
        <end position="182"/>
    </location>
</feature>
<comment type="caution">
    <text evidence="3">The sequence shown here is derived from an EMBL/GenBank/DDBJ whole genome shotgun (WGS) entry which is preliminary data.</text>
</comment>
<protein>
    <recommendedName>
        <fullName evidence="2">NYN domain-containing protein</fullName>
    </recommendedName>
</protein>
<evidence type="ECO:0000313" key="3">
    <source>
        <dbReference type="EMBL" id="EEI62344.1"/>
    </source>
</evidence>
<proteinExistence type="predicted"/>
<dbReference type="RefSeq" id="WP_005394375.1">
    <property type="nucleotide sequence ID" value="NZ_GG667034.1"/>
</dbReference>
<dbReference type="Pfam" id="PF01936">
    <property type="entry name" value="NYN"/>
    <property type="match status" value="1"/>
</dbReference>
<evidence type="ECO:0000313" key="4">
    <source>
        <dbReference type="Proteomes" id="UP000006237"/>
    </source>
</evidence>
<feature type="domain" description="NYN" evidence="2">
    <location>
        <begin position="58"/>
        <end position="123"/>
    </location>
</feature>
<dbReference type="CDD" id="cd18722">
    <property type="entry name" value="PIN_NicB-like"/>
    <property type="match status" value="1"/>
</dbReference>
<evidence type="ECO:0000256" key="1">
    <source>
        <dbReference type="SAM" id="MobiDB-lite"/>
    </source>
</evidence>
<dbReference type="InterPro" id="IPR021139">
    <property type="entry name" value="NYN"/>
</dbReference>
<name>A0ABM9XMG9_9CORY</name>
<evidence type="ECO:0000259" key="2">
    <source>
        <dbReference type="Pfam" id="PF01936"/>
    </source>
</evidence>
<dbReference type="Gene3D" id="3.40.50.1010">
    <property type="entry name" value="5'-nuclease"/>
    <property type="match status" value="1"/>
</dbReference>
<dbReference type="EMBL" id="ACHF01000110">
    <property type="protein sequence ID" value="EEI62344.1"/>
    <property type="molecule type" value="Genomic_DNA"/>
</dbReference>
<reference evidence="3 4" key="1">
    <citation type="submission" date="2009-01" db="EMBL/GenBank/DDBJ databases">
        <authorList>
            <person name="Qin X."/>
            <person name="Bachman B."/>
            <person name="Battles P."/>
            <person name="Bell A."/>
            <person name="Bess C."/>
            <person name="Bickham C."/>
            <person name="Chaboub L."/>
            <person name="Chen D."/>
            <person name="Coyle M."/>
            <person name="Deiros D.R."/>
            <person name="Dinh H."/>
            <person name="Forbes L."/>
            <person name="Fowler G."/>
            <person name="Francisco L."/>
            <person name="Fu Q."/>
            <person name="Gubbala S."/>
            <person name="Hale W."/>
            <person name="Han Y."/>
            <person name="Hemphill L."/>
            <person name="Highlander S.K."/>
            <person name="Hirani K."/>
            <person name="Hogues M."/>
            <person name="Jackson L."/>
            <person name="Jakkamsetti A."/>
            <person name="Javaid M."/>
            <person name="Jiang H."/>
            <person name="Korchina V."/>
            <person name="Kovar C."/>
            <person name="Lara F."/>
            <person name="Lee S."/>
            <person name="Mata R."/>
            <person name="Mathew T."/>
            <person name="Moen C."/>
            <person name="Morales K."/>
            <person name="Munidasa M."/>
            <person name="Nazareth L."/>
            <person name="Ngo R."/>
            <person name="Nguyen L."/>
            <person name="Okwuonu G."/>
            <person name="Ongeri F."/>
            <person name="Patil S."/>
            <person name="Petrosino J."/>
            <person name="Pham C."/>
            <person name="Pham P."/>
            <person name="Pu L.-L."/>
            <person name="Puazo M."/>
            <person name="Raj R."/>
            <person name="Reid J."/>
            <person name="Rouhana J."/>
            <person name="Saada N."/>
            <person name="Shang Y."/>
            <person name="Simmons D."/>
            <person name="Thornton R."/>
            <person name="Warren J."/>
            <person name="Weissenberger G."/>
            <person name="Zhang J."/>
            <person name="Zhang L."/>
            <person name="Zhou C."/>
            <person name="Zhu D."/>
            <person name="Muzny D."/>
            <person name="Worley K."/>
            <person name="Gibbs R."/>
        </authorList>
    </citation>
    <scope>NUCLEOTIDE SEQUENCE [LARGE SCALE GENOMIC DNA]</scope>
    <source>
        <strain evidence="3 4">ATCC 51866</strain>
    </source>
</reference>